<proteinExistence type="predicted"/>
<dbReference type="Gene3D" id="2.130.10.30">
    <property type="entry name" value="Regulator of chromosome condensation 1/beta-lactamase-inhibitor protein II"/>
    <property type="match status" value="1"/>
</dbReference>
<dbReference type="SUPFAM" id="SSF50985">
    <property type="entry name" value="RCC1/BLIP-II"/>
    <property type="match status" value="1"/>
</dbReference>
<comment type="caution">
    <text evidence="3">The sequence shown here is derived from an EMBL/GenBank/DDBJ whole genome shotgun (WGS) entry which is preliminary data.</text>
</comment>
<feature type="repeat" description="RCC1" evidence="2">
    <location>
        <begin position="206"/>
        <end position="258"/>
    </location>
</feature>
<name>A0AAJ0GGA5_9PEZI</name>
<feature type="repeat" description="RCC1" evidence="2">
    <location>
        <begin position="317"/>
        <end position="368"/>
    </location>
</feature>
<dbReference type="InterPro" id="IPR000408">
    <property type="entry name" value="Reg_chr_condens"/>
</dbReference>
<reference evidence="3" key="1">
    <citation type="submission" date="2023-04" db="EMBL/GenBank/DDBJ databases">
        <title>Black Yeasts Isolated from many extreme environments.</title>
        <authorList>
            <person name="Coleine C."/>
            <person name="Stajich J.E."/>
            <person name="Selbmann L."/>
        </authorList>
    </citation>
    <scope>NUCLEOTIDE SEQUENCE</scope>
    <source>
        <strain evidence="3">CCFEE 5312</strain>
    </source>
</reference>
<organism evidence="3 4">
    <name type="scientific">Extremus antarcticus</name>
    <dbReference type="NCBI Taxonomy" id="702011"/>
    <lineage>
        <taxon>Eukaryota</taxon>
        <taxon>Fungi</taxon>
        <taxon>Dikarya</taxon>
        <taxon>Ascomycota</taxon>
        <taxon>Pezizomycotina</taxon>
        <taxon>Dothideomycetes</taxon>
        <taxon>Dothideomycetidae</taxon>
        <taxon>Mycosphaerellales</taxon>
        <taxon>Extremaceae</taxon>
        <taxon>Extremus</taxon>
    </lineage>
</organism>
<evidence type="ECO:0000313" key="3">
    <source>
        <dbReference type="EMBL" id="KAK3056958.1"/>
    </source>
</evidence>
<protein>
    <recommendedName>
        <fullName evidence="5">RCC1/BLIP-II protein</fullName>
    </recommendedName>
</protein>
<dbReference type="AlphaFoldDB" id="A0AAJ0GGA5"/>
<evidence type="ECO:0000256" key="1">
    <source>
        <dbReference type="ARBA" id="ARBA00022737"/>
    </source>
</evidence>
<dbReference type="PANTHER" id="PTHR22870:SF408">
    <property type="entry name" value="OS09G0560450 PROTEIN"/>
    <property type="match status" value="1"/>
</dbReference>
<dbReference type="Pfam" id="PF00415">
    <property type="entry name" value="RCC1"/>
    <property type="match status" value="1"/>
</dbReference>
<sequence>MAAPTAGSSTNLTLCVAGFNAHNQLFPNQPKDSHTFIPLTLPSQPHPQTLRLLFSGWASTAFVADSTLHVIGWQRIAHTLDPNLAKGLHSGQGDHQAFYGCLSADGNPYTTGPNAPEILRQGNEDSPKLGFWAVAGNGSLAVTFKQAPDGKLAHVLQFSSQQEFWTWFRDPSAFKLDAEKQHFMLPGRPLQLLAGTGTFTLLMEGGEVYTWGDPRYRSLAREIADAPAERPTLVDALGGLKIVKIAAGGWVGAAVSEDGAGYIWGTGSPGGGDEKAIEPLRGDGDVMLVELEDEGEVLDVIDIGVGEGYLLVVVEGGRLFGVGANRNGQVGLGDGSPEFVEDWTEIPSGLGFRHVVCGPKASFVFRDSESIP</sequence>
<gene>
    <name evidence="3" type="ORF">LTR09_001996</name>
</gene>
<evidence type="ECO:0000256" key="2">
    <source>
        <dbReference type="PROSITE-ProRule" id="PRU00235"/>
    </source>
</evidence>
<dbReference type="Proteomes" id="UP001271007">
    <property type="component" value="Unassembled WGS sequence"/>
</dbReference>
<evidence type="ECO:0000313" key="4">
    <source>
        <dbReference type="Proteomes" id="UP001271007"/>
    </source>
</evidence>
<dbReference type="PANTHER" id="PTHR22870">
    <property type="entry name" value="REGULATOR OF CHROMOSOME CONDENSATION"/>
    <property type="match status" value="1"/>
</dbReference>
<dbReference type="InterPro" id="IPR051210">
    <property type="entry name" value="Ub_ligase/GEF_domain"/>
</dbReference>
<dbReference type="EMBL" id="JAWDJX010000004">
    <property type="protein sequence ID" value="KAK3056958.1"/>
    <property type="molecule type" value="Genomic_DNA"/>
</dbReference>
<evidence type="ECO:0008006" key="5">
    <source>
        <dbReference type="Google" id="ProtNLM"/>
    </source>
</evidence>
<keyword evidence="4" id="KW-1185">Reference proteome</keyword>
<keyword evidence="1" id="KW-0677">Repeat</keyword>
<accession>A0AAJ0GGA5</accession>
<dbReference type="InterPro" id="IPR009091">
    <property type="entry name" value="RCC1/BLIP-II"/>
</dbReference>
<dbReference type="PROSITE" id="PS50012">
    <property type="entry name" value="RCC1_3"/>
    <property type="match status" value="2"/>
</dbReference>